<evidence type="ECO:0000256" key="4">
    <source>
        <dbReference type="ARBA" id="ARBA00022679"/>
    </source>
</evidence>
<dbReference type="PANTHER" id="PTHR43711:SF1">
    <property type="entry name" value="HISTIDINE KINASE 1"/>
    <property type="match status" value="1"/>
</dbReference>
<dbReference type="OrthoDB" id="1116352at2"/>
<dbReference type="SMART" id="SM00028">
    <property type="entry name" value="TPR"/>
    <property type="match status" value="8"/>
</dbReference>
<dbReference type="Gene3D" id="1.10.287.130">
    <property type="match status" value="1"/>
</dbReference>
<dbReference type="InterPro" id="IPR011990">
    <property type="entry name" value="TPR-like_helical_dom_sf"/>
</dbReference>
<dbReference type="GO" id="GO:0000155">
    <property type="term" value="F:phosphorelay sensor kinase activity"/>
    <property type="evidence" value="ECO:0007669"/>
    <property type="project" value="InterPro"/>
</dbReference>
<dbReference type="InterPro" id="IPR005467">
    <property type="entry name" value="His_kinase_dom"/>
</dbReference>
<evidence type="ECO:0000313" key="11">
    <source>
        <dbReference type="EMBL" id="SDB84148.1"/>
    </source>
</evidence>
<dbReference type="EMBL" id="FMYP01000003">
    <property type="protein sequence ID" value="SDB84148.1"/>
    <property type="molecule type" value="Genomic_DNA"/>
</dbReference>
<feature type="repeat" description="TPR" evidence="7">
    <location>
        <begin position="201"/>
        <end position="234"/>
    </location>
</feature>
<evidence type="ECO:0000256" key="1">
    <source>
        <dbReference type="ARBA" id="ARBA00000085"/>
    </source>
</evidence>
<feature type="repeat" description="TPR" evidence="7">
    <location>
        <begin position="121"/>
        <end position="154"/>
    </location>
</feature>
<feature type="repeat" description="TPR" evidence="7">
    <location>
        <begin position="281"/>
        <end position="314"/>
    </location>
</feature>
<evidence type="ECO:0000256" key="3">
    <source>
        <dbReference type="ARBA" id="ARBA00022553"/>
    </source>
</evidence>
<keyword evidence="7" id="KW-0802">TPR repeat</keyword>
<dbReference type="InterPro" id="IPR050736">
    <property type="entry name" value="Sensor_HK_Regulatory"/>
</dbReference>
<dbReference type="Pfam" id="PF13424">
    <property type="entry name" value="TPR_12"/>
    <property type="match status" value="2"/>
</dbReference>
<dbReference type="PROSITE" id="PS50109">
    <property type="entry name" value="HIS_KIN"/>
    <property type="match status" value="1"/>
</dbReference>
<dbReference type="Pfam" id="PF00512">
    <property type="entry name" value="HisKA"/>
    <property type="match status" value="1"/>
</dbReference>
<keyword evidence="5" id="KW-0418">Kinase</keyword>
<dbReference type="InterPro" id="IPR003594">
    <property type="entry name" value="HATPase_dom"/>
</dbReference>
<dbReference type="RefSeq" id="WP_092434589.1">
    <property type="nucleotide sequence ID" value="NZ_FMYP01000003.1"/>
</dbReference>
<keyword evidence="8" id="KW-0472">Membrane</keyword>
<gene>
    <name evidence="11" type="ORF">SAMN05216323_100317</name>
</gene>
<dbReference type="PRINTS" id="PR00344">
    <property type="entry name" value="BCTRLSENSOR"/>
</dbReference>
<evidence type="ECO:0000256" key="5">
    <source>
        <dbReference type="ARBA" id="ARBA00022777"/>
    </source>
</evidence>
<dbReference type="AlphaFoldDB" id="A0A1G6GQB5"/>
<dbReference type="InterPro" id="IPR003661">
    <property type="entry name" value="HisK_dim/P_dom"/>
</dbReference>
<dbReference type="SUPFAM" id="SSF55874">
    <property type="entry name" value="ATPase domain of HSP90 chaperone/DNA topoisomerase II/histidine kinase"/>
    <property type="match status" value="1"/>
</dbReference>
<evidence type="ECO:0000256" key="6">
    <source>
        <dbReference type="ARBA" id="ARBA00023012"/>
    </source>
</evidence>
<keyword evidence="3" id="KW-0597">Phosphoprotein</keyword>
<dbReference type="CDD" id="cd00082">
    <property type="entry name" value="HisKA"/>
    <property type="match status" value="1"/>
</dbReference>
<dbReference type="SMART" id="SM00388">
    <property type="entry name" value="HisKA"/>
    <property type="match status" value="1"/>
</dbReference>
<feature type="repeat" description="TPR" evidence="7">
    <location>
        <begin position="241"/>
        <end position="274"/>
    </location>
</feature>
<feature type="signal peptide" evidence="9">
    <location>
        <begin position="1"/>
        <end position="20"/>
    </location>
</feature>
<feature type="transmembrane region" description="Helical" evidence="8">
    <location>
        <begin position="442"/>
        <end position="461"/>
    </location>
</feature>
<dbReference type="STRING" id="1640674.SAMN05216323_100317"/>
<dbReference type="InterPro" id="IPR036097">
    <property type="entry name" value="HisK_dim/P_sf"/>
</dbReference>
<feature type="chain" id="PRO_5011648945" description="histidine kinase" evidence="9">
    <location>
        <begin position="21"/>
        <end position="728"/>
    </location>
</feature>
<dbReference type="PROSITE" id="PS50005">
    <property type="entry name" value="TPR"/>
    <property type="match status" value="4"/>
</dbReference>
<name>A0A1G6GQB5_9BACT</name>
<dbReference type="Gene3D" id="1.25.40.10">
    <property type="entry name" value="Tetratricopeptide repeat domain"/>
    <property type="match status" value="2"/>
</dbReference>
<keyword evidence="8" id="KW-0812">Transmembrane</keyword>
<reference evidence="11 12" key="1">
    <citation type="submission" date="2016-09" db="EMBL/GenBank/DDBJ databases">
        <authorList>
            <person name="Capua I."/>
            <person name="De Benedictis P."/>
            <person name="Joannis T."/>
            <person name="Lombin L.H."/>
            <person name="Cattoli G."/>
        </authorList>
    </citation>
    <scope>NUCLEOTIDE SEQUENCE [LARGE SCALE GENOMIC DNA]</scope>
    <source>
        <strain evidence="11 12">A7P-90m</strain>
    </source>
</reference>
<dbReference type="InterPro" id="IPR036890">
    <property type="entry name" value="HATPase_C_sf"/>
</dbReference>
<accession>A0A1G6GQB5</accession>
<keyword evidence="9" id="KW-0732">Signal</keyword>
<evidence type="ECO:0000313" key="12">
    <source>
        <dbReference type="Proteomes" id="UP000199452"/>
    </source>
</evidence>
<protein>
    <recommendedName>
        <fullName evidence="2">histidine kinase</fullName>
        <ecNumber evidence="2">2.7.13.3</ecNumber>
    </recommendedName>
</protein>
<keyword evidence="12" id="KW-1185">Reference proteome</keyword>
<dbReference type="Pfam" id="PF02518">
    <property type="entry name" value="HATPase_c"/>
    <property type="match status" value="1"/>
</dbReference>
<dbReference type="Gene3D" id="3.30.565.10">
    <property type="entry name" value="Histidine kinase-like ATPase, C-terminal domain"/>
    <property type="match status" value="1"/>
</dbReference>
<dbReference type="InterPro" id="IPR004358">
    <property type="entry name" value="Sig_transdc_His_kin-like_C"/>
</dbReference>
<organism evidence="11 12">
    <name type="scientific">Williamwhitmania taraxaci</name>
    <dbReference type="NCBI Taxonomy" id="1640674"/>
    <lineage>
        <taxon>Bacteria</taxon>
        <taxon>Pseudomonadati</taxon>
        <taxon>Bacteroidota</taxon>
        <taxon>Bacteroidia</taxon>
        <taxon>Bacteroidales</taxon>
        <taxon>Williamwhitmaniaceae</taxon>
        <taxon>Williamwhitmania</taxon>
    </lineage>
</organism>
<evidence type="ECO:0000256" key="2">
    <source>
        <dbReference type="ARBA" id="ARBA00012438"/>
    </source>
</evidence>
<dbReference type="PANTHER" id="PTHR43711">
    <property type="entry name" value="TWO-COMPONENT HISTIDINE KINASE"/>
    <property type="match status" value="1"/>
</dbReference>
<comment type="catalytic activity">
    <reaction evidence="1">
        <text>ATP + protein L-histidine = ADP + protein N-phospho-L-histidine.</text>
        <dbReference type="EC" id="2.7.13.3"/>
    </reaction>
</comment>
<evidence type="ECO:0000259" key="10">
    <source>
        <dbReference type="PROSITE" id="PS50109"/>
    </source>
</evidence>
<dbReference type="SMART" id="SM00387">
    <property type="entry name" value="HATPase_c"/>
    <property type="match status" value="1"/>
</dbReference>
<dbReference type="InterPro" id="IPR019734">
    <property type="entry name" value="TPR_rpt"/>
</dbReference>
<sequence length="728" mass="81567">MAVYKRIILFIIVAPLAWHGAAQPYDSLWNARNIVKTGKDKVATNIALSKAYWYFDLDSSIYYANESLLVAEKEGDDDLIGDAQNALGNAYSSNGSLDRGIDFYQAALKTRMRLGLKAKAAATLSNLANTYSDKRDFSNAIEYFKKSAIMEGEIGDHLIEAETISKIASVYSKLNAPSKALEYYITALNILYANNLNSYTGDIHYSIGSLHNKMLNYDHALEHYQRALGVYTTNCNKVDISTALNAIGIIYDTKGDMPKALQYYSRSLELGREMKDKNSQALALNNLGYLFVKTKQYDKATTHYFESLRLSEDIKDDYSIANTKNNLANVFLKKGQFDLCSRFVKEALIGAIELKVVDIEQESYDILGNLNAETGQFREAFNYQKKAMRLKDSLYNKEANQKLLEIQATFDMESKEGEISVLKKDNQIKILELEGQKVNQQALVIGIILLIALGAALFSNLRMKKKNNQLLTITNVGMELTNQKLVESENNLRQLNATKDKFFSIIAHDLKNPFNALLGFSEILATSAEEEKLSDVKEYSKAVNDSAEKLYRLIDNLLEWSRTQTGKTPFNPSLFHVNQIIADELAIQSQSLKKKNLSAQLLMQEHVTAYGDKTLVGTVLRNLLSNAIKFSLPGGKIWIASRVFNNHIEIAITDSGIGIAPERIPNLFNLESSQSTQGTWDEKGTGLGLLICKEFATKNNGEIWVESQLGKGTTFYFTVPIKQEETQS</sequence>
<proteinExistence type="predicted"/>
<dbReference type="Proteomes" id="UP000199452">
    <property type="component" value="Unassembled WGS sequence"/>
</dbReference>
<feature type="domain" description="Histidine kinase" evidence="10">
    <location>
        <begin position="505"/>
        <end position="723"/>
    </location>
</feature>
<keyword evidence="6" id="KW-0902">Two-component regulatory system</keyword>
<evidence type="ECO:0000256" key="8">
    <source>
        <dbReference type="SAM" id="Phobius"/>
    </source>
</evidence>
<keyword evidence="4" id="KW-0808">Transferase</keyword>
<dbReference type="SUPFAM" id="SSF48452">
    <property type="entry name" value="TPR-like"/>
    <property type="match status" value="3"/>
</dbReference>
<dbReference type="EC" id="2.7.13.3" evidence="2"/>
<evidence type="ECO:0000256" key="9">
    <source>
        <dbReference type="SAM" id="SignalP"/>
    </source>
</evidence>
<evidence type="ECO:0000256" key="7">
    <source>
        <dbReference type="PROSITE-ProRule" id="PRU00339"/>
    </source>
</evidence>
<keyword evidence="8" id="KW-1133">Transmembrane helix</keyword>
<dbReference type="SUPFAM" id="SSF47384">
    <property type="entry name" value="Homodimeric domain of signal transducing histidine kinase"/>
    <property type="match status" value="1"/>
</dbReference>